<reference evidence="2" key="1">
    <citation type="journal article" date="2019" name="Int. J. Syst. Evol. Microbiol.">
        <title>The Global Catalogue of Microorganisms (GCM) 10K type strain sequencing project: providing services to taxonomists for standard genome sequencing and annotation.</title>
        <authorList>
            <consortium name="The Broad Institute Genomics Platform"/>
            <consortium name="The Broad Institute Genome Sequencing Center for Infectious Disease"/>
            <person name="Wu L."/>
            <person name="Ma J."/>
        </authorList>
    </citation>
    <scope>NUCLEOTIDE SEQUENCE [LARGE SCALE GENOMIC DNA]</scope>
    <source>
        <strain evidence="2">CGMCC 4.7393</strain>
    </source>
</reference>
<sequence length="145" mass="16769">MIEKAVKDVNLQLTYRKDMQILFLRWTAGVKGDQLRRGYLEALDFAKELNSSFWMFDLRGRGGASAEDEQWILEDFFPKADLELGGQNSFAYLLSPSHYLYIKDTVGEDRLDIFSGPSKIKIFMAEAEAVKWLLEQKELILLPKK</sequence>
<dbReference type="Proteomes" id="UP001596405">
    <property type="component" value="Unassembled WGS sequence"/>
</dbReference>
<dbReference type="EMBL" id="JBHSYQ010000003">
    <property type="protein sequence ID" value="MFC6996719.1"/>
    <property type="molecule type" value="Genomic_DNA"/>
</dbReference>
<proteinExistence type="predicted"/>
<evidence type="ECO:0000313" key="2">
    <source>
        <dbReference type="Proteomes" id="UP001596405"/>
    </source>
</evidence>
<dbReference type="RefSeq" id="WP_066623674.1">
    <property type="nucleotide sequence ID" value="NZ_LRML01000013.1"/>
</dbReference>
<gene>
    <name evidence="1" type="ORF">ACFQHR_03745</name>
</gene>
<evidence type="ECO:0000313" key="1">
    <source>
        <dbReference type="EMBL" id="MFC6996719.1"/>
    </source>
</evidence>
<protein>
    <recommendedName>
        <fullName evidence="3">STAS/SEC14 domain-containing protein</fullName>
    </recommendedName>
</protein>
<evidence type="ECO:0008006" key="3">
    <source>
        <dbReference type="Google" id="ProtNLM"/>
    </source>
</evidence>
<comment type="caution">
    <text evidence="1">The sequence shown here is derived from an EMBL/GenBank/DDBJ whole genome shotgun (WGS) entry which is preliminary data.</text>
</comment>
<accession>A0ABW2DJ35</accession>
<keyword evidence="2" id="KW-1185">Reference proteome</keyword>
<organism evidence="1 2">
    <name type="scientific">Rufibacter roseus</name>
    <dbReference type="NCBI Taxonomy" id="1567108"/>
    <lineage>
        <taxon>Bacteria</taxon>
        <taxon>Pseudomonadati</taxon>
        <taxon>Bacteroidota</taxon>
        <taxon>Cytophagia</taxon>
        <taxon>Cytophagales</taxon>
        <taxon>Hymenobacteraceae</taxon>
        <taxon>Rufibacter</taxon>
    </lineage>
</organism>
<name>A0ABW2DJ35_9BACT</name>